<evidence type="ECO:0000259" key="7">
    <source>
        <dbReference type="Pfam" id="PF16531"/>
    </source>
</evidence>
<dbReference type="AlphaFoldDB" id="A0A1J4KUF4"/>
<dbReference type="PANTHER" id="PTHR44281">
    <property type="entry name" value="SPINDLE ASSEMBLY ABNORMAL PROTEIN 6 HOMOLOG"/>
    <property type="match status" value="1"/>
</dbReference>
<sequence>MGNFAKSKFDDLSFISKFCEVDEFLSIFKFERKIFCTFKIRMDLFEVTVHTEVIKADRNSSIRSLLYQFTRDVSSRVFRLQITDPEDPLFLYDYELNSTKYQEVKREQYLACEFANFPQCFNELLNINNQESDTRKAVIEESKTPVLMLQQNTGFRLLIHLQLQLNSASDTRLKEFLSKEAKKYKALYNDAIKITNESKKVLQSEKEKYEIIINDLRDQLKAEQLKFESAKQQLELNANQKIQQYESALLQTKQNLDQGYTVREQSLIEKYEKKFEEMRQKNLSLLQEKHNTELISQRNHEKIYNQEQKIQELTLKIQSMEENGKSGTSKLIEQAKEITELKNENRSLKDKLGFMQQAVNEKAKIANNKETTVENLQNELEAKNKEIENMNVELQRLYKVEEEKKFLCSKAHHFFTTQKKNVDKYKEICIQKDEYIRQLEQNINRYEYDNRHFNEQLNTAMNELNKTREAAQILRNENTKLQMTNDNLKSELKACEETKKMIEDELNRQHTNNYKCAILDDDDDDLLKSDDEDEDEEIIDHHEKLGKKGSIKGKIHNITDKLGGNMIWRKENLINF</sequence>
<reference evidence="8" key="1">
    <citation type="submission" date="2016-10" db="EMBL/GenBank/DDBJ databases">
        <authorList>
            <person name="Benchimol M."/>
            <person name="Almeida L.G."/>
            <person name="Vasconcelos A.T."/>
            <person name="Perreira-Neves A."/>
            <person name="Rosa I.A."/>
            <person name="Tasca T."/>
            <person name="Bogo M.R."/>
            <person name="de Souza W."/>
        </authorList>
    </citation>
    <scope>NUCLEOTIDE SEQUENCE [LARGE SCALE GENOMIC DNA]</scope>
    <source>
        <strain evidence="8">K</strain>
    </source>
</reference>
<dbReference type="PANTHER" id="PTHR44281:SF2">
    <property type="entry name" value="SPINDLE ASSEMBLY ABNORMAL PROTEIN 6 HOMOLOG"/>
    <property type="match status" value="1"/>
</dbReference>
<feature type="domain" description="Spindle assembly abnormal protein 6 N-terminal" evidence="7">
    <location>
        <begin position="52"/>
        <end position="165"/>
    </location>
</feature>
<evidence type="ECO:0000256" key="5">
    <source>
        <dbReference type="ARBA" id="ARBA00023306"/>
    </source>
</evidence>
<evidence type="ECO:0000256" key="4">
    <source>
        <dbReference type="ARBA" id="ARBA00023212"/>
    </source>
</evidence>
<keyword evidence="9" id="KW-1185">Reference proteome</keyword>
<dbReference type="InterPro" id="IPR032396">
    <property type="entry name" value="SAS-6_N"/>
</dbReference>
<keyword evidence="2" id="KW-0963">Cytoplasm</keyword>
<evidence type="ECO:0000256" key="2">
    <source>
        <dbReference type="ARBA" id="ARBA00022490"/>
    </source>
</evidence>
<evidence type="ECO:0000313" key="9">
    <source>
        <dbReference type="Proteomes" id="UP000179807"/>
    </source>
</evidence>
<gene>
    <name evidence="8" type="ORF">TRFO_03055</name>
</gene>
<protein>
    <recommendedName>
        <fullName evidence="7">Spindle assembly abnormal protein 6 N-terminal domain-containing protein</fullName>
    </recommendedName>
</protein>
<feature type="coiled-coil region" evidence="6">
    <location>
        <begin position="199"/>
        <end position="404"/>
    </location>
</feature>
<name>A0A1J4KUF4_9EUKA</name>
<dbReference type="GeneID" id="94825772"/>
<dbReference type="Pfam" id="PF16531">
    <property type="entry name" value="SAS-6_N"/>
    <property type="match status" value="1"/>
</dbReference>
<comment type="subcellular location">
    <subcellularLocation>
        <location evidence="1">Cytoplasm</location>
        <location evidence="1">Cytoskeleton</location>
        <location evidence="1">Microtubule organizing center</location>
        <location evidence="1">Centrosome</location>
    </subcellularLocation>
</comment>
<organism evidence="8 9">
    <name type="scientific">Tritrichomonas foetus</name>
    <dbReference type="NCBI Taxonomy" id="1144522"/>
    <lineage>
        <taxon>Eukaryota</taxon>
        <taxon>Metamonada</taxon>
        <taxon>Parabasalia</taxon>
        <taxon>Tritrichomonadida</taxon>
        <taxon>Tritrichomonadidae</taxon>
        <taxon>Tritrichomonas</taxon>
    </lineage>
</organism>
<feature type="coiled-coil region" evidence="6">
    <location>
        <begin position="436"/>
        <end position="512"/>
    </location>
</feature>
<evidence type="ECO:0000313" key="8">
    <source>
        <dbReference type="EMBL" id="OHT14770.1"/>
    </source>
</evidence>
<proteinExistence type="predicted"/>
<evidence type="ECO:0000256" key="6">
    <source>
        <dbReference type="SAM" id="Coils"/>
    </source>
</evidence>
<keyword evidence="4" id="KW-0206">Cytoskeleton</keyword>
<dbReference type="Gene3D" id="2.170.210.20">
    <property type="entry name" value="Spindle assembly abnormal protein 6, N-terminal domain"/>
    <property type="match status" value="1"/>
</dbReference>
<evidence type="ECO:0000256" key="1">
    <source>
        <dbReference type="ARBA" id="ARBA00004300"/>
    </source>
</evidence>
<dbReference type="VEuPathDB" id="TrichDB:TRFO_03055"/>
<comment type="caution">
    <text evidence="8">The sequence shown here is derived from an EMBL/GenBank/DDBJ whole genome shotgun (WGS) entry which is preliminary data.</text>
</comment>
<dbReference type="OrthoDB" id="49058at2759"/>
<keyword evidence="5" id="KW-0131">Cell cycle</keyword>
<evidence type="ECO:0000256" key="3">
    <source>
        <dbReference type="ARBA" id="ARBA00023054"/>
    </source>
</evidence>
<dbReference type="InterPro" id="IPR038558">
    <property type="entry name" value="SAS-6_N_sf"/>
</dbReference>
<dbReference type="Proteomes" id="UP000179807">
    <property type="component" value="Unassembled WGS sequence"/>
</dbReference>
<dbReference type="EMBL" id="MLAK01000325">
    <property type="protein sequence ID" value="OHT14770.1"/>
    <property type="molecule type" value="Genomic_DNA"/>
</dbReference>
<keyword evidence="3 6" id="KW-0175">Coiled coil</keyword>
<accession>A0A1J4KUF4</accession>
<dbReference type="RefSeq" id="XP_068367906.1">
    <property type="nucleotide sequence ID" value="XM_068491068.1"/>
</dbReference>
<dbReference type="GO" id="GO:0005813">
    <property type="term" value="C:centrosome"/>
    <property type="evidence" value="ECO:0007669"/>
    <property type="project" value="UniProtKB-SubCell"/>
</dbReference>